<dbReference type="EMBL" id="CP022753">
    <property type="protein sequence ID" value="ASU84298.1"/>
    <property type="molecule type" value="Genomic_DNA"/>
</dbReference>
<feature type="compositionally biased region" description="Pro residues" evidence="1">
    <location>
        <begin position="71"/>
        <end position="81"/>
    </location>
</feature>
<dbReference type="Proteomes" id="UP000215005">
    <property type="component" value="Chromosome"/>
</dbReference>
<organism evidence="2 3">
    <name type="scientific">Nocardiopsis gilva YIM 90087</name>
    <dbReference type="NCBI Taxonomy" id="1235441"/>
    <lineage>
        <taxon>Bacteria</taxon>
        <taxon>Bacillati</taxon>
        <taxon>Actinomycetota</taxon>
        <taxon>Actinomycetes</taxon>
        <taxon>Streptosporangiales</taxon>
        <taxon>Nocardiopsidaceae</taxon>
        <taxon>Nocardiopsis</taxon>
    </lineage>
</organism>
<accession>A0A223S852</accession>
<evidence type="ECO:0000313" key="3">
    <source>
        <dbReference type="Proteomes" id="UP000215005"/>
    </source>
</evidence>
<proteinExistence type="predicted"/>
<dbReference type="KEGG" id="ngv:CDO52_17180"/>
<evidence type="ECO:0000313" key="2">
    <source>
        <dbReference type="EMBL" id="ASU84298.1"/>
    </source>
</evidence>
<gene>
    <name evidence="2" type="ORF">CDO52_17180</name>
</gene>
<evidence type="ECO:0000256" key="1">
    <source>
        <dbReference type="SAM" id="MobiDB-lite"/>
    </source>
</evidence>
<feature type="region of interest" description="Disordered" evidence="1">
    <location>
        <begin position="65"/>
        <end position="84"/>
    </location>
</feature>
<sequence length="272" mass="29905">MPHSQMVESVRSMAPGQSAVINIIGLAEPTVLREQPGDATITLGFFGSRHYLPWLSAFAATAPQRESPPDWFTPPPPPPLPGGGRAPTEIGTPRVTVGSSTYADWFAFTCPDIAASDLIESPLGCPESDERLARQWHSWWEQARTVPEGRQGLDELLMGFAEAHPDFNPMTPWPELRAYCRAAWPTFRDWHPRTRRHVEEAARQATRRITDLHALHPGWSKVAPRRDVIDVVPVSSARVVAQEPGHAVITAGLVGSADFADWVLDFTADPAG</sequence>
<keyword evidence="3" id="KW-1185">Reference proteome</keyword>
<protein>
    <submittedName>
        <fullName evidence="2">Uncharacterized protein</fullName>
    </submittedName>
</protein>
<dbReference type="AlphaFoldDB" id="A0A223S852"/>
<reference evidence="2 3" key="1">
    <citation type="submission" date="2017-08" db="EMBL/GenBank/DDBJ databases">
        <title>The complete genome sequence of Nocardiopsis gilva YIM 90087.</title>
        <authorList>
            <person name="Yin M."/>
            <person name="Tang S."/>
        </authorList>
    </citation>
    <scope>NUCLEOTIDE SEQUENCE [LARGE SCALE GENOMIC DNA]</scope>
    <source>
        <strain evidence="2 3">YIM 90087</strain>
    </source>
</reference>
<name>A0A223S852_9ACTN</name>